<dbReference type="SUPFAM" id="SSF55729">
    <property type="entry name" value="Acyl-CoA N-acyltransferases (Nat)"/>
    <property type="match status" value="1"/>
</dbReference>
<feature type="domain" description="N-acetyltransferase" evidence="1">
    <location>
        <begin position="6"/>
        <end position="151"/>
    </location>
</feature>
<dbReference type="GO" id="GO:0016746">
    <property type="term" value="F:acyltransferase activity"/>
    <property type="evidence" value="ECO:0007669"/>
    <property type="project" value="UniProtKB-KW"/>
</dbReference>
<keyword evidence="3" id="KW-1185">Reference proteome</keyword>
<evidence type="ECO:0000313" key="3">
    <source>
        <dbReference type="Proteomes" id="UP001596406"/>
    </source>
</evidence>
<dbReference type="PROSITE" id="PS51186">
    <property type="entry name" value="GNAT"/>
    <property type="match status" value="1"/>
</dbReference>
<accession>A0ABD5U3A4</accession>
<dbReference type="InterPro" id="IPR016181">
    <property type="entry name" value="Acyl_CoA_acyltransferase"/>
</dbReference>
<name>A0ABD5U3A4_9EURY</name>
<evidence type="ECO:0000259" key="1">
    <source>
        <dbReference type="PROSITE" id="PS51186"/>
    </source>
</evidence>
<organism evidence="2 3">
    <name type="scientific">Halomarina ordinaria</name>
    <dbReference type="NCBI Taxonomy" id="3033939"/>
    <lineage>
        <taxon>Archaea</taxon>
        <taxon>Methanobacteriati</taxon>
        <taxon>Methanobacteriota</taxon>
        <taxon>Stenosarchaea group</taxon>
        <taxon>Halobacteria</taxon>
        <taxon>Halobacteriales</taxon>
        <taxon>Natronomonadaceae</taxon>
        <taxon>Halomarina</taxon>
    </lineage>
</organism>
<evidence type="ECO:0000313" key="2">
    <source>
        <dbReference type="EMBL" id="MFC6834952.1"/>
    </source>
</evidence>
<gene>
    <name evidence="2" type="ORF">ACFQHK_00350</name>
</gene>
<dbReference type="CDD" id="cd04301">
    <property type="entry name" value="NAT_SF"/>
    <property type="match status" value="1"/>
</dbReference>
<comment type="caution">
    <text evidence="2">The sequence shown here is derived from an EMBL/GenBank/DDBJ whole genome shotgun (WGS) entry which is preliminary data.</text>
</comment>
<proteinExistence type="predicted"/>
<protein>
    <submittedName>
        <fullName evidence="2">GNAT family N-acetyltransferase</fullName>
        <ecNumber evidence="2">2.3.-.-</ecNumber>
    </submittedName>
</protein>
<dbReference type="AlphaFoldDB" id="A0ABD5U3A4"/>
<dbReference type="EMBL" id="JBHSXM010000001">
    <property type="protein sequence ID" value="MFC6834952.1"/>
    <property type="molecule type" value="Genomic_DNA"/>
</dbReference>
<reference evidence="2 3" key="1">
    <citation type="journal article" date="2019" name="Int. J. Syst. Evol. Microbiol.">
        <title>The Global Catalogue of Microorganisms (GCM) 10K type strain sequencing project: providing services to taxonomists for standard genome sequencing and annotation.</title>
        <authorList>
            <consortium name="The Broad Institute Genomics Platform"/>
            <consortium name="The Broad Institute Genome Sequencing Center for Infectious Disease"/>
            <person name="Wu L."/>
            <person name="Ma J."/>
        </authorList>
    </citation>
    <scope>NUCLEOTIDE SEQUENCE [LARGE SCALE GENOMIC DNA]</scope>
    <source>
        <strain evidence="2 3">PSRA2</strain>
    </source>
</reference>
<dbReference type="Gene3D" id="3.40.630.30">
    <property type="match status" value="1"/>
</dbReference>
<keyword evidence="2" id="KW-0808">Transferase</keyword>
<dbReference type="InterPro" id="IPR000182">
    <property type="entry name" value="GNAT_dom"/>
</dbReference>
<keyword evidence="2" id="KW-0012">Acyltransferase</keyword>
<sequence>MDVSGFEVRPARPGDREAVVSFTEDTWADRGTGDYIGRVFEEWVAGDGDGQRTLVLDAGDDVAGICQGVLLSPTEAWAQGMRVNPAFRGEGVSLALTRAVFDWAAGAGATVCRNMVFSWNVAGLGQSRAAGFAPETEFRWAHPTPDADATPAHDVVADPAAAWSYWTDSPAREHLHGLGLDTGESWALSEVTRERLRAAADEDGLFVVQDEGTRAMAYRTRTYERPDDEGGSERWAEYGVGAWDAYEHAESLFAGVARDAARLDADRTRVLVPETARVVSDAAYARAGISDEPDFVLAADLTGR</sequence>
<dbReference type="RefSeq" id="WP_379736761.1">
    <property type="nucleotide sequence ID" value="NZ_JARRAH010000001.1"/>
</dbReference>
<dbReference type="EC" id="2.3.-.-" evidence="2"/>
<dbReference type="Proteomes" id="UP001596406">
    <property type="component" value="Unassembled WGS sequence"/>
</dbReference>
<dbReference type="Pfam" id="PF00583">
    <property type="entry name" value="Acetyltransf_1"/>
    <property type="match status" value="1"/>
</dbReference>